<dbReference type="UniPathway" id="UPA00148"/>
<dbReference type="HOGENOM" id="CLU_054212_0_1_5"/>
<feature type="transmembrane region" description="Helical" evidence="9">
    <location>
        <begin position="363"/>
        <end position="380"/>
    </location>
</feature>
<evidence type="ECO:0000256" key="5">
    <source>
        <dbReference type="ARBA" id="ARBA00022573"/>
    </source>
</evidence>
<protein>
    <recommendedName>
        <fullName evidence="9">Cobalamin biosynthesis protein CobD</fullName>
    </recommendedName>
</protein>
<dbReference type="NCBIfam" id="TIGR00380">
    <property type="entry name" value="cobal_cbiB"/>
    <property type="match status" value="1"/>
</dbReference>
<dbReference type="EMBL" id="HE663493">
    <property type="protein sequence ID" value="CCG06932.1"/>
    <property type="molecule type" value="Genomic_DNA"/>
</dbReference>
<gene>
    <name evidence="9" type="primary">cobD</name>
    <name evidence="11" type="ORF">RSPPHO_00306</name>
</gene>
<dbReference type="PANTHER" id="PTHR34308:SF1">
    <property type="entry name" value="COBALAMIN BIOSYNTHESIS PROTEIN CBIB"/>
    <property type="match status" value="1"/>
</dbReference>
<comment type="subcellular location">
    <subcellularLocation>
        <location evidence="1 9">Cell membrane</location>
        <topology evidence="1 9">Multi-pass membrane protein</topology>
    </subcellularLocation>
</comment>
<comment type="function">
    <text evidence="9">Converts cobyric acid to cobinamide by the addition of aminopropanol on the F carboxylic group.</text>
</comment>
<dbReference type="InterPro" id="IPR004485">
    <property type="entry name" value="Cobalamin_biosynth_CobD/CbiB"/>
</dbReference>
<sequence length="381" mass="40454">MWGLGQSGEEKGKAGEAGLPRPLHSLGQADDDPLLLWQDGRGRIAAMFSLFATSGGLLSHAGIDPLFLLVLALGLDAYLGEMGPLFRLIPHPVVVMGEAIAVFDRRLNRPDRSEAARRGRGIFTVVVLVGACVALGIALQAVSVFVPLGWMLELGLVAVLLAQKSLHDHVAAVAHALETQGLAEGRRAVSLLVGRDPASLDDAGVARAAIESLAENFCDGVVAPVFWYVLFGLPGLLAFKMISTLDSMIGYRTATYRAFGWAGARLDDVANFLPARLSGPLLALGALGGRGVSARAGLRVMGRDHGRHRSPNAGWPEATMAGVLGLRLSGPRQYPGQPPREEPWIGEGRTTASARDIRRALVVYRRACLVQAGFVLVLALF</sequence>
<dbReference type="HAMAP" id="MF_00024">
    <property type="entry name" value="CobD_CbiB"/>
    <property type="match status" value="1"/>
</dbReference>
<keyword evidence="7 9" id="KW-1133">Transmembrane helix</keyword>
<name>H6SN56_PARPM</name>
<accession>H6SN56</accession>
<feature type="transmembrane region" description="Helical" evidence="9">
    <location>
        <begin position="123"/>
        <end position="146"/>
    </location>
</feature>
<evidence type="ECO:0000256" key="1">
    <source>
        <dbReference type="ARBA" id="ARBA00004651"/>
    </source>
</evidence>
<evidence type="ECO:0000256" key="4">
    <source>
        <dbReference type="ARBA" id="ARBA00022475"/>
    </source>
</evidence>
<dbReference type="GO" id="GO:0009236">
    <property type="term" value="P:cobalamin biosynthetic process"/>
    <property type="evidence" value="ECO:0007669"/>
    <property type="project" value="UniProtKB-UniRule"/>
</dbReference>
<feature type="transmembrane region" description="Helical" evidence="9">
    <location>
        <begin position="225"/>
        <end position="242"/>
    </location>
</feature>
<dbReference type="PATRIC" id="fig|1150469.3.peg.363"/>
<keyword evidence="12" id="KW-1185">Reference proteome</keyword>
<organism evidence="11 12">
    <name type="scientific">Pararhodospirillum photometricum DSM 122</name>
    <dbReference type="NCBI Taxonomy" id="1150469"/>
    <lineage>
        <taxon>Bacteria</taxon>
        <taxon>Pseudomonadati</taxon>
        <taxon>Pseudomonadota</taxon>
        <taxon>Alphaproteobacteria</taxon>
        <taxon>Rhodospirillales</taxon>
        <taxon>Rhodospirillaceae</taxon>
        <taxon>Pararhodospirillum</taxon>
    </lineage>
</organism>
<keyword evidence="11" id="KW-0436">Ligase</keyword>
<evidence type="ECO:0000256" key="6">
    <source>
        <dbReference type="ARBA" id="ARBA00022692"/>
    </source>
</evidence>
<feature type="transmembrane region" description="Helical" evidence="9">
    <location>
        <begin position="85"/>
        <end position="103"/>
    </location>
</feature>
<evidence type="ECO:0000256" key="9">
    <source>
        <dbReference type="HAMAP-Rule" id="MF_00024"/>
    </source>
</evidence>
<keyword evidence="5 9" id="KW-0169">Cobalamin biosynthesis</keyword>
<evidence type="ECO:0000256" key="8">
    <source>
        <dbReference type="ARBA" id="ARBA00023136"/>
    </source>
</evidence>
<feature type="region of interest" description="Disordered" evidence="10">
    <location>
        <begin position="1"/>
        <end position="24"/>
    </location>
</feature>
<evidence type="ECO:0000256" key="3">
    <source>
        <dbReference type="ARBA" id="ARBA00006263"/>
    </source>
</evidence>
<proteinExistence type="inferred from homology"/>
<dbReference type="AlphaFoldDB" id="H6SN56"/>
<keyword evidence="6 9" id="KW-0812">Transmembrane</keyword>
<dbReference type="KEGG" id="rpm:RSPPHO_00306"/>
<dbReference type="GO" id="GO:0015420">
    <property type="term" value="F:ABC-type vitamin B12 transporter activity"/>
    <property type="evidence" value="ECO:0007669"/>
    <property type="project" value="UniProtKB-UniRule"/>
</dbReference>
<dbReference type="Proteomes" id="UP000033220">
    <property type="component" value="Chromosome DSM 122"/>
</dbReference>
<dbReference type="STRING" id="1150469.RSPPHO_00306"/>
<feature type="transmembrane region" description="Helical" evidence="9">
    <location>
        <begin position="44"/>
        <end position="73"/>
    </location>
</feature>
<keyword evidence="8 9" id="KW-0472">Membrane</keyword>
<evidence type="ECO:0000313" key="11">
    <source>
        <dbReference type="EMBL" id="CCG06932.1"/>
    </source>
</evidence>
<dbReference type="GO" id="GO:0048472">
    <property type="term" value="F:threonine-phosphate decarboxylase activity"/>
    <property type="evidence" value="ECO:0007669"/>
    <property type="project" value="InterPro"/>
</dbReference>
<dbReference type="Pfam" id="PF03186">
    <property type="entry name" value="CobD_Cbib"/>
    <property type="match status" value="1"/>
</dbReference>
<dbReference type="GO" id="GO:0005886">
    <property type="term" value="C:plasma membrane"/>
    <property type="evidence" value="ECO:0007669"/>
    <property type="project" value="UniProtKB-SubCell"/>
</dbReference>
<evidence type="ECO:0000313" key="12">
    <source>
        <dbReference type="Proteomes" id="UP000033220"/>
    </source>
</evidence>
<reference evidence="11 12" key="1">
    <citation type="submission" date="2012-02" db="EMBL/GenBank/DDBJ databases">
        <title>Shotgun genome sequence of Phaeospirillum photometricum DSM 122.</title>
        <authorList>
            <person name="Duquesne K."/>
            <person name="Sturgis J."/>
        </authorList>
    </citation>
    <scope>NUCLEOTIDE SEQUENCE [LARGE SCALE GENOMIC DNA]</scope>
    <source>
        <strain evidence="12">DSM122</strain>
    </source>
</reference>
<dbReference type="PANTHER" id="PTHR34308">
    <property type="entry name" value="COBALAMIN BIOSYNTHESIS PROTEIN CBIB"/>
    <property type="match status" value="1"/>
</dbReference>
<keyword evidence="4 9" id="KW-1003">Cell membrane</keyword>
<dbReference type="GO" id="GO:0016874">
    <property type="term" value="F:ligase activity"/>
    <property type="evidence" value="ECO:0007669"/>
    <property type="project" value="UniProtKB-KW"/>
</dbReference>
<comment type="pathway">
    <text evidence="2 9">Cofactor biosynthesis; adenosylcobalamin biosynthesis.</text>
</comment>
<comment type="similarity">
    <text evidence="3 9">Belongs to the CobD/CbiB family.</text>
</comment>
<evidence type="ECO:0000256" key="2">
    <source>
        <dbReference type="ARBA" id="ARBA00004953"/>
    </source>
</evidence>
<evidence type="ECO:0000256" key="7">
    <source>
        <dbReference type="ARBA" id="ARBA00022989"/>
    </source>
</evidence>
<dbReference type="eggNOG" id="COG1270">
    <property type="taxonomic scope" value="Bacteria"/>
</dbReference>
<evidence type="ECO:0000256" key="10">
    <source>
        <dbReference type="SAM" id="MobiDB-lite"/>
    </source>
</evidence>